<comment type="caution">
    <text evidence="11">The sequence shown here is derived from an EMBL/GenBank/DDBJ whole genome shotgun (WGS) entry which is preliminary data.</text>
</comment>
<evidence type="ECO:0000256" key="3">
    <source>
        <dbReference type="ARBA" id="ARBA00022692"/>
    </source>
</evidence>
<feature type="domain" description="G-protein coupled receptors family 1 profile" evidence="10">
    <location>
        <begin position="119"/>
        <end position="175"/>
    </location>
</feature>
<dbReference type="Proteomes" id="UP000827092">
    <property type="component" value="Unassembled WGS sequence"/>
</dbReference>
<feature type="transmembrane region" description="Helical" evidence="9">
    <location>
        <begin position="104"/>
        <end position="128"/>
    </location>
</feature>
<keyword evidence="12" id="KW-1185">Reference proteome</keyword>
<keyword evidence="8" id="KW-0807">Transducer</keyword>
<evidence type="ECO:0000313" key="11">
    <source>
        <dbReference type="EMBL" id="KAG8185440.1"/>
    </source>
</evidence>
<gene>
    <name evidence="11" type="ORF">JTE90_022371</name>
</gene>
<evidence type="ECO:0000256" key="4">
    <source>
        <dbReference type="ARBA" id="ARBA00022989"/>
    </source>
</evidence>
<evidence type="ECO:0000256" key="8">
    <source>
        <dbReference type="ARBA" id="ARBA00023224"/>
    </source>
</evidence>
<name>A0AAV6UMM4_9ARAC</name>
<dbReference type="SUPFAM" id="SSF81321">
    <property type="entry name" value="Family A G protein-coupled receptor-like"/>
    <property type="match status" value="1"/>
</dbReference>
<evidence type="ECO:0000256" key="6">
    <source>
        <dbReference type="ARBA" id="ARBA00023136"/>
    </source>
</evidence>
<accession>A0AAV6UMM4</accession>
<evidence type="ECO:0000256" key="1">
    <source>
        <dbReference type="ARBA" id="ARBA00004141"/>
    </source>
</evidence>
<feature type="transmembrane region" description="Helical" evidence="9">
    <location>
        <begin position="140"/>
        <end position="165"/>
    </location>
</feature>
<dbReference type="PROSITE" id="PS50262">
    <property type="entry name" value="G_PROTEIN_RECEP_F1_2"/>
    <property type="match status" value="1"/>
</dbReference>
<evidence type="ECO:0000259" key="10">
    <source>
        <dbReference type="PROSITE" id="PS50262"/>
    </source>
</evidence>
<protein>
    <recommendedName>
        <fullName evidence="10">G-protein coupled receptors family 1 profile domain-containing protein</fullName>
    </recommendedName>
</protein>
<keyword evidence="3 9" id="KW-0812">Transmembrane</keyword>
<evidence type="ECO:0000256" key="5">
    <source>
        <dbReference type="ARBA" id="ARBA00023040"/>
    </source>
</evidence>
<dbReference type="GO" id="GO:0043005">
    <property type="term" value="C:neuron projection"/>
    <property type="evidence" value="ECO:0007669"/>
    <property type="project" value="TreeGrafter"/>
</dbReference>
<evidence type="ECO:0000313" key="12">
    <source>
        <dbReference type="Proteomes" id="UP000827092"/>
    </source>
</evidence>
<comment type="similarity">
    <text evidence="2">Belongs to the G-protein coupled receptor 1 family.</text>
</comment>
<dbReference type="Pfam" id="PF00001">
    <property type="entry name" value="7tm_1"/>
    <property type="match status" value="1"/>
</dbReference>
<dbReference type="EMBL" id="JAFNEN010000335">
    <property type="protein sequence ID" value="KAG8185440.1"/>
    <property type="molecule type" value="Genomic_DNA"/>
</dbReference>
<keyword evidence="4 9" id="KW-1133">Transmembrane helix</keyword>
<dbReference type="GO" id="GO:0042923">
    <property type="term" value="F:neuropeptide binding"/>
    <property type="evidence" value="ECO:0007669"/>
    <property type="project" value="TreeGrafter"/>
</dbReference>
<dbReference type="GO" id="GO:0008188">
    <property type="term" value="F:neuropeptide receptor activity"/>
    <property type="evidence" value="ECO:0007669"/>
    <property type="project" value="TreeGrafter"/>
</dbReference>
<dbReference type="InterPro" id="IPR000276">
    <property type="entry name" value="GPCR_Rhodpsn"/>
</dbReference>
<dbReference type="PANTHER" id="PTHR24235:SF25">
    <property type="entry name" value="NEUROPEPTIDE Y RECEPTOR TYPE 4-RELATED"/>
    <property type="match status" value="1"/>
</dbReference>
<keyword evidence="6 9" id="KW-0472">Membrane</keyword>
<evidence type="ECO:0000256" key="9">
    <source>
        <dbReference type="SAM" id="Phobius"/>
    </source>
</evidence>
<reference evidence="11 12" key="1">
    <citation type="journal article" date="2022" name="Nat. Ecol. Evol.">
        <title>A masculinizing supergene underlies an exaggerated male reproductive morph in a spider.</title>
        <authorList>
            <person name="Hendrickx F."/>
            <person name="De Corte Z."/>
            <person name="Sonet G."/>
            <person name="Van Belleghem S.M."/>
            <person name="Kostlbacher S."/>
            <person name="Vangestel C."/>
        </authorList>
    </citation>
    <scope>NUCLEOTIDE SEQUENCE [LARGE SCALE GENOMIC DNA]</scope>
    <source>
        <strain evidence="11">W744_W776</strain>
    </source>
</reference>
<evidence type="ECO:0000256" key="7">
    <source>
        <dbReference type="ARBA" id="ARBA00023170"/>
    </source>
</evidence>
<proteinExistence type="inferred from homology"/>
<dbReference type="PRINTS" id="PR00237">
    <property type="entry name" value="GPCRRHODOPSN"/>
</dbReference>
<dbReference type="PANTHER" id="PTHR24235">
    <property type="entry name" value="NEUROPEPTIDE Y RECEPTOR"/>
    <property type="match status" value="1"/>
</dbReference>
<dbReference type="AlphaFoldDB" id="A0AAV6UMM4"/>
<keyword evidence="5" id="KW-0297">G-protein coupled receptor</keyword>
<dbReference type="Gene3D" id="1.20.1070.10">
    <property type="entry name" value="Rhodopsin 7-helix transmembrane proteins"/>
    <property type="match status" value="1"/>
</dbReference>
<comment type="subcellular location">
    <subcellularLocation>
        <location evidence="1">Membrane</location>
        <topology evidence="1">Multi-pass membrane protein</topology>
    </subcellularLocation>
</comment>
<dbReference type="InterPro" id="IPR017452">
    <property type="entry name" value="GPCR_Rhodpsn_7TM"/>
</dbReference>
<evidence type="ECO:0000256" key="2">
    <source>
        <dbReference type="ARBA" id="ARBA00010663"/>
    </source>
</evidence>
<keyword evidence="7" id="KW-0675">Receptor</keyword>
<dbReference type="GO" id="GO:0005886">
    <property type="term" value="C:plasma membrane"/>
    <property type="evidence" value="ECO:0007669"/>
    <property type="project" value="TreeGrafter"/>
</dbReference>
<sequence length="175" mass="19493">MSLFPNPFLQFRNLGKTSHSLSQNSTQRNTKNVLGKTQNTHHVFSSLNSQIMTDYDPAELRSVQWPIVGPSVDGYGNISTDNNTVQCTLSVGCFLRYSLLLSTIYCIAYGIVLTVGTVGNVCAFMIVVRDRTLHSVYYKFMANLAIADLLVLMFCLPVTLLGNLFGRKYYLSSTL</sequence>
<organism evidence="11 12">
    <name type="scientific">Oedothorax gibbosus</name>
    <dbReference type="NCBI Taxonomy" id="931172"/>
    <lineage>
        <taxon>Eukaryota</taxon>
        <taxon>Metazoa</taxon>
        <taxon>Ecdysozoa</taxon>
        <taxon>Arthropoda</taxon>
        <taxon>Chelicerata</taxon>
        <taxon>Arachnida</taxon>
        <taxon>Araneae</taxon>
        <taxon>Araneomorphae</taxon>
        <taxon>Entelegynae</taxon>
        <taxon>Araneoidea</taxon>
        <taxon>Linyphiidae</taxon>
        <taxon>Erigoninae</taxon>
        <taxon>Oedothorax</taxon>
    </lineage>
</organism>